<comment type="caution">
    <text evidence="1">The sequence shown here is derived from an EMBL/GenBank/DDBJ whole genome shotgun (WGS) entry which is preliminary data.</text>
</comment>
<evidence type="ECO:0000313" key="1">
    <source>
        <dbReference type="EMBL" id="MPM17475.1"/>
    </source>
</evidence>
<organism evidence="1">
    <name type="scientific">bioreactor metagenome</name>
    <dbReference type="NCBI Taxonomy" id="1076179"/>
    <lineage>
        <taxon>unclassified sequences</taxon>
        <taxon>metagenomes</taxon>
        <taxon>ecological metagenomes</taxon>
    </lineage>
</organism>
<reference evidence="1" key="1">
    <citation type="submission" date="2019-08" db="EMBL/GenBank/DDBJ databases">
        <authorList>
            <person name="Kucharzyk K."/>
            <person name="Murdoch R.W."/>
            <person name="Higgins S."/>
            <person name="Loffler F."/>
        </authorList>
    </citation>
    <scope>NUCLEOTIDE SEQUENCE</scope>
</reference>
<gene>
    <name evidence="1" type="ORF">SDC9_63870</name>
</gene>
<dbReference type="AlphaFoldDB" id="A0A644XMV4"/>
<protein>
    <submittedName>
        <fullName evidence="1">Uncharacterized protein</fullName>
    </submittedName>
</protein>
<name>A0A644XMV4_9ZZZZ</name>
<dbReference type="EMBL" id="VSSQ01002804">
    <property type="protein sequence ID" value="MPM17475.1"/>
    <property type="molecule type" value="Genomic_DNA"/>
</dbReference>
<proteinExistence type="predicted"/>
<sequence>MQKPVVDHRDAVNLLRRDSAFERREHHEQPLVVAVVQQRADFLRRLIVQLRQAQAVQRNLRAAHRL</sequence>
<accession>A0A644XMV4</accession>